<evidence type="ECO:0000256" key="4">
    <source>
        <dbReference type="ARBA" id="ARBA00022468"/>
    </source>
</evidence>
<accession>S8CSH3</accession>
<dbReference type="GO" id="GO:0005737">
    <property type="term" value="C:cytoplasm"/>
    <property type="evidence" value="ECO:0007669"/>
    <property type="project" value="UniProtKB-SubCell"/>
</dbReference>
<evidence type="ECO:0000256" key="2">
    <source>
        <dbReference type="ARBA" id="ARBA00008856"/>
    </source>
</evidence>
<dbReference type="PANTHER" id="PTHR21422:SF9">
    <property type="entry name" value="RAB3 GTPASE-ACTIVATING PROTEIN CATALYTIC SUBUNIT"/>
    <property type="match status" value="1"/>
</dbReference>
<comment type="caution">
    <text evidence="7">The sequence shown here is derived from an EMBL/GenBank/DDBJ whole genome shotgun (WGS) entry which is preliminary data.</text>
</comment>
<dbReference type="EMBL" id="AUSU01001971">
    <property type="protein sequence ID" value="EPS69775.1"/>
    <property type="molecule type" value="Genomic_DNA"/>
</dbReference>
<reference evidence="7 8" key="1">
    <citation type="journal article" date="2013" name="BMC Genomics">
        <title>The miniature genome of a carnivorous plant Genlisea aurea contains a low number of genes and short non-coding sequences.</title>
        <authorList>
            <person name="Leushkin E.V."/>
            <person name="Sutormin R.A."/>
            <person name="Nabieva E.R."/>
            <person name="Penin A.A."/>
            <person name="Kondrashov A.S."/>
            <person name="Logacheva M.D."/>
        </authorList>
    </citation>
    <scope>NUCLEOTIDE SEQUENCE [LARGE SCALE GENOMIC DNA]</scope>
</reference>
<evidence type="ECO:0000256" key="5">
    <source>
        <dbReference type="ARBA" id="ARBA00022490"/>
    </source>
</evidence>
<evidence type="ECO:0000256" key="1">
    <source>
        <dbReference type="ARBA" id="ARBA00004496"/>
    </source>
</evidence>
<dbReference type="PANTHER" id="PTHR21422">
    <property type="entry name" value="RAB3 GTPASE-ACTIVATING PROTEIN CATALYTIC SUBUNIT"/>
    <property type="match status" value="1"/>
</dbReference>
<feature type="domain" description="Rab3GAP catalytic subunit conserved" evidence="6">
    <location>
        <begin position="138"/>
        <end position="188"/>
    </location>
</feature>
<dbReference type="GO" id="GO:0005096">
    <property type="term" value="F:GTPase activator activity"/>
    <property type="evidence" value="ECO:0007669"/>
    <property type="project" value="UniProtKB-KW"/>
</dbReference>
<dbReference type="Proteomes" id="UP000015453">
    <property type="component" value="Unassembled WGS sequence"/>
</dbReference>
<feature type="non-terminal residue" evidence="7">
    <location>
        <position position="1"/>
    </location>
</feature>
<organism evidence="7 8">
    <name type="scientific">Genlisea aurea</name>
    <dbReference type="NCBI Taxonomy" id="192259"/>
    <lineage>
        <taxon>Eukaryota</taxon>
        <taxon>Viridiplantae</taxon>
        <taxon>Streptophyta</taxon>
        <taxon>Embryophyta</taxon>
        <taxon>Tracheophyta</taxon>
        <taxon>Spermatophyta</taxon>
        <taxon>Magnoliopsida</taxon>
        <taxon>eudicotyledons</taxon>
        <taxon>Gunneridae</taxon>
        <taxon>Pentapetalae</taxon>
        <taxon>asterids</taxon>
        <taxon>lamiids</taxon>
        <taxon>Lamiales</taxon>
        <taxon>Lentibulariaceae</taxon>
        <taxon>Genlisea</taxon>
    </lineage>
</organism>
<dbReference type="Pfam" id="PF13890">
    <property type="entry name" value="Rab3-GTPase_cat"/>
    <property type="match status" value="1"/>
</dbReference>
<evidence type="ECO:0000259" key="6">
    <source>
        <dbReference type="Pfam" id="PF13890"/>
    </source>
</evidence>
<keyword evidence="4" id="KW-0343">GTPase activation</keyword>
<dbReference type="OrthoDB" id="17346at2759"/>
<comment type="similarity">
    <text evidence="2">Belongs to the Rab3-GAP catalytic subunit family.</text>
</comment>
<name>S8CSH3_9LAMI</name>
<proteinExistence type="inferred from homology"/>
<evidence type="ECO:0000256" key="3">
    <source>
        <dbReference type="ARBA" id="ARBA00015817"/>
    </source>
</evidence>
<keyword evidence="8" id="KW-1185">Reference proteome</keyword>
<comment type="subcellular location">
    <subcellularLocation>
        <location evidence="1">Cytoplasm</location>
    </subcellularLocation>
</comment>
<protein>
    <recommendedName>
        <fullName evidence="3">Rab3 GTPase-activating protein catalytic subunit</fullName>
    </recommendedName>
</protein>
<dbReference type="AlphaFoldDB" id="S8CSH3"/>
<dbReference type="InterPro" id="IPR026147">
    <property type="entry name" value="Rab3GAP1_conserved"/>
</dbReference>
<feature type="non-terminal residue" evidence="7">
    <location>
        <position position="189"/>
    </location>
</feature>
<keyword evidence="5" id="KW-0963">Cytoplasm</keyword>
<evidence type="ECO:0000313" key="7">
    <source>
        <dbReference type="EMBL" id="EPS69775.1"/>
    </source>
</evidence>
<gene>
    <name evidence="7" type="ORF">M569_04989</name>
</gene>
<evidence type="ECO:0000313" key="8">
    <source>
        <dbReference type="Proteomes" id="UP000015453"/>
    </source>
</evidence>
<dbReference type="InterPro" id="IPR045700">
    <property type="entry name" value="Rab3GAP1"/>
</dbReference>
<sequence length="189" mass="20915">FFAIAETQAGNSFSEHKSSQAIKGAPVDSLFGLFCLHALWFGNCNIRAIAVLWIEFVREIRWYWEESQPLPRVLSDSTIDLSSCLINQKLHMLAICNSLKQHKSGGELGDDQSHPPETPIQRDVLASNVDGEGFSPNTERQGSAGIVGSMMLLKSRKHMHAPVTQDPPPMTEDMHEERLQAVAALGDSF</sequence>